<dbReference type="EMBL" id="MU004231">
    <property type="protein sequence ID" value="KAF2673833.1"/>
    <property type="molecule type" value="Genomic_DNA"/>
</dbReference>
<keyword evidence="3" id="KW-1185">Reference proteome</keyword>
<accession>A0A6A6UQW6</accession>
<sequence length="366" mass="40603">MATVTHSVTTVTSQNMNHQFQNWSFEKAMVEAQQRSPSESSSADFFDAEDKMRIPPTMGDFKRTLEEQRTPITLDERYMSSEEQLSPAEHDGEESDMADDTSIYETETFKVATCDMAVAICIISVGRAKVVDVPIPSLTSSPTISSEIERPIRSDSITKPFSAIPRKAIFLQEQKLRTRHSASSFARLSTPVTSDLGSQTDIQTSLNETPSRRNSIFFRNFTANSSFAPKPLAHTSTLPSFLGQDPYEAIAKPRQQHSRIRNLSQKIGRFAMYGPSGKPDSADSIDAPVSKLRKLSTSTGSKRSSLEPSRPLTPQVSSAPKRKMIARGADERAPPIEIPPCPYDLDEDGELLTLDRMLRRKSLVAI</sequence>
<dbReference type="Proteomes" id="UP000799302">
    <property type="component" value="Unassembled WGS sequence"/>
</dbReference>
<evidence type="ECO:0000313" key="3">
    <source>
        <dbReference type="Proteomes" id="UP000799302"/>
    </source>
</evidence>
<dbReference type="OrthoDB" id="3926619at2759"/>
<feature type="region of interest" description="Disordered" evidence="1">
    <location>
        <begin position="293"/>
        <end position="342"/>
    </location>
</feature>
<reference evidence="2" key="1">
    <citation type="journal article" date="2020" name="Stud. Mycol.">
        <title>101 Dothideomycetes genomes: a test case for predicting lifestyles and emergence of pathogens.</title>
        <authorList>
            <person name="Haridas S."/>
            <person name="Albert R."/>
            <person name="Binder M."/>
            <person name="Bloem J."/>
            <person name="Labutti K."/>
            <person name="Salamov A."/>
            <person name="Andreopoulos B."/>
            <person name="Baker S."/>
            <person name="Barry K."/>
            <person name="Bills G."/>
            <person name="Bluhm B."/>
            <person name="Cannon C."/>
            <person name="Castanera R."/>
            <person name="Culley D."/>
            <person name="Daum C."/>
            <person name="Ezra D."/>
            <person name="Gonzalez J."/>
            <person name="Henrissat B."/>
            <person name="Kuo A."/>
            <person name="Liang C."/>
            <person name="Lipzen A."/>
            <person name="Lutzoni F."/>
            <person name="Magnuson J."/>
            <person name="Mondo S."/>
            <person name="Nolan M."/>
            <person name="Ohm R."/>
            <person name="Pangilinan J."/>
            <person name="Park H.-J."/>
            <person name="Ramirez L."/>
            <person name="Alfaro M."/>
            <person name="Sun H."/>
            <person name="Tritt A."/>
            <person name="Yoshinaga Y."/>
            <person name="Zwiers L.-H."/>
            <person name="Turgeon B."/>
            <person name="Goodwin S."/>
            <person name="Spatafora J."/>
            <person name="Crous P."/>
            <person name="Grigoriev I."/>
        </authorList>
    </citation>
    <scope>NUCLEOTIDE SEQUENCE</scope>
    <source>
        <strain evidence="2">CBS 115976</strain>
    </source>
</reference>
<dbReference type="AlphaFoldDB" id="A0A6A6UQW6"/>
<proteinExistence type="predicted"/>
<organism evidence="2 3">
    <name type="scientific">Microthyrium microscopicum</name>
    <dbReference type="NCBI Taxonomy" id="703497"/>
    <lineage>
        <taxon>Eukaryota</taxon>
        <taxon>Fungi</taxon>
        <taxon>Dikarya</taxon>
        <taxon>Ascomycota</taxon>
        <taxon>Pezizomycotina</taxon>
        <taxon>Dothideomycetes</taxon>
        <taxon>Dothideomycetes incertae sedis</taxon>
        <taxon>Microthyriales</taxon>
        <taxon>Microthyriaceae</taxon>
        <taxon>Microthyrium</taxon>
    </lineage>
</organism>
<protein>
    <submittedName>
        <fullName evidence="2">Uncharacterized protein</fullName>
    </submittedName>
</protein>
<evidence type="ECO:0000256" key="1">
    <source>
        <dbReference type="SAM" id="MobiDB-lite"/>
    </source>
</evidence>
<feature type="region of interest" description="Disordered" evidence="1">
    <location>
        <begin position="33"/>
        <end position="57"/>
    </location>
</feature>
<evidence type="ECO:0000313" key="2">
    <source>
        <dbReference type="EMBL" id="KAF2673833.1"/>
    </source>
</evidence>
<gene>
    <name evidence="2" type="ORF">BT63DRAFT_167675</name>
</gene>
<feature type="region of interest" description="Disordered" evidence="1">
    <location>
        <begin position="76"/>
        <end position="98"/>
    </location>
</feature>
<feature type="compositionally biased region" description="Polar residues" evidence="1">
    <location>
        <begin position="295"/>
        <end position="318"/>
    </location>
</feature>
<name>A0A6A6UQW6_9PEZI</name>
<feature type="compositionally biased region" description="Polar residues" evidence="1">
    <location>
        <begin position="33"/>
        <end position="43"/>
    </location>
</feature>